<accession>A0A939RTX2</accession>
<evidence type="ECO:0008006" key="3">
    <source>
        <dbReference type="Google" id="ProtNLM"/>
    </source>
</evidence>
<proteinExistence type="predicted"/>
<gene>
    <name evidence="1" type="ORF">J4H91_06490</name>
</gene>
<protein>
    <recommendedName>
        <fullName evidence="3">Oxygen-dependent protoporphyrinogen oxidase</fullName>
    </recommendedName>
</protein>
<organism evidence="1 2">
    <name type="scientific">Leucobacter ruminantium</name>
    <dbReference type="NCBI Taxonomy" id="1289170"/>
    <lineage>
        <taxon>Bacteria</taxon>
        <taxon>Bacillati</taxon>
        <taxon>Actinomycetota</taxon>
        <taxon>Actinomycetes</taxon>
        <taxon>Micrococcales</taxon>
        <taxon>Microbacteriaceae</taxon>
        <taxon>Leucobacter</taxon>
    </lineage>
</organism>
<dbReference type="AlphaFoldDB" id="A0A939RTX2"/>
<evidence type="ECO:0000313" key="1">
    <source>
        <dbReference type="EMBL" id="MBO1804965.1"/>
    </source>
</evidence>
<dbReference type="Proteomes" id="UP000664398">
    <property type="component" value="Unassembled WGS sequence"/>
</dbReference>
<sequence>MTAERIASLDACVVGDSLPAFAAALELAEVGLRVRVLLPGAGVWPETGEPDPDHALTALLDRIAAPISGGGPAVPAALPTAEAPGRVLMADARGGWSPVPQPSVFGIPAVPASSESLAFLRGGAAVRAYLDRVKPLLTIGKTHELGRLVHLRMGEAVFDRLVAPLVRERFGVADVEVAVAAPGLNEALTLAGSLSGAVLAYSERHVARETRVAPAGGWPALRAALMDRLALYGVELFELDAAADLVDGITGTGFEVETGQGSWAVRHGDEACEAQALVVDTSVRLPVALAEALAVLRPTNRRARTVVPVTGTGAQVEAVAAASADAHAADAPADALADALSTVEASGGAWSVRLVREHDGGMVARLAGPAVTSEDAECATGAASAAGEARTVLEAAGLTALSPLRVEWRAAPYVSLAERDAARARLVGEREADPSLLAVGRELHGDDLAVAVADATASATALRRRLTGISD</sequence>
<comment type="caution">
    <text evidence="1">The sequence shown here is derived from an EMBL/GenBank/DDBJ whole genome shotgun (WGS) entry which is preliminary data.</text>
</comment>
<reference evidence="1" key="1">
    <citation type="submission" date="2021-03" db="EMBL/GenBank/DDBJ databases">
        <title>Leucobacter chromiisoli sp. nov., isolated from chromium-containing soil of chemical plant.</title>
        <authorList>
            <person name="Xu Z."/>
        </authorList>
    </citation>
    <scope>NUCLEOTIDE SEQUENCE</scope>
    <source>
        <strain evidence="1">A2</strain>
    </source>
</reference>
<name>A0A939RTX2_9MICO</name>
<evidence type="ECO:0000313" key="2">
    <source>
        <dbReference type="Proteomes" id="UP000664398"/>
    </source>
</evidence>
<keyword evidence="2" id="KW-1185">Reference proteome</keyword>
<dbReference type="EMBL" id="JAGDYL010000008">
    <property type="protein sequence ID" value="MBO1804965.1"/>
    <property type="molecule type" value="Genomic_DNA"/>
</dbReference>
<dbReference type="RefSeq" id="WP_208045448.1">
    <property type="nucleotide sequence ID" value="NZ_JAGDYL010000008.1"/>
</dbReference>